<dbReference type="InterPro" id="IPR013320">
    <property type="entry name" value="ConA-like_dom_sf"/>
</dbReference>
<dbReference type="Gene3D" id="2.60.120.200">
    <property type="match status" value="1"/>
</dbReference>
<evidence type="ECO:0000256" key="1">
    <source>
        <dbReference type="ARBA" id="ARBA00004479"/>
    </source>
</evidence>
<dbReference type="GO" id="GO:0030134">
    <property type="term" value="C:COPII-coated ER to Golgi transport vesicle"/>
    <property type="evidence" value="ECO:0007669"/>
    <property type="project" value="TreeGrafter"/>
</dbReference>
<reference evidence="9" key="1">
    <citation type="submission" date="2016-03" db="EMBL/GenBank/DDBJ databases">
        <authorList>
            <person name="Devillers Hugo."/>
        </authorList>
    </citation>
    <scope>NUCLEOTIDE SEQUENCE [LARGE SCALE GENOMIC DNA]</scope>
</reference>
<keyword evidence="9" id="KW-1185">Reference proteome</keyword>
<dbReference type="Pfam" id="PF03388">
    <property type="entry name" value="Lectin_leg-like"/>
    <property type="match status" value="1"/>
</dbReference>
<feature type="transmembrane region" description="Helical" evidence="6">
    <location>
        <begin position="400"/>
        <end position="419"/>
    </location>
</feature>
<dbReference type="GO" id="GO:0006888">
    <property type="term" value="P:endoplasmic reticulum to Golgi vesicle-mediated transport"/>
    <property type="evidence" value="ECO:0007669"/>
    <property type="project" value="TreeGrafter"/>
</dbReference>
<dbReference type="GO" id="GO:0005537">
    <property type="term" value="F:D-mannose binding"/>
    <property type="evidence" value="ECO:0007669"/>
    <property type="project" value="TreeGrafter"/>
</dbReference>
<evidence type="ECO:0000256" key="4">
    <source>
        <dbReference type="ARBA" id="ARBA00022989"/>
    </source>
</evidence>
<dbReference type="OrthoDB" id="10265193at2759"/>
<evidence type="ECO:0000259" key="7">
    <source>
        <dbReference type="PROSITE" id="PS51328"/>
    </source>
</evidence>
<accession>A0A1G4IR80</accession>
<feature type="domain" description="L-type lectin-like" evidence="7">
    <location>
        <begin position="25"/>
        <end position="239"/>
    </location>
</feature>
<dbReference type="GO" id="GO:0005789">
    <property type="term" value="C:endoplasmic reticulum membrane"/>
    <property type="evidence" value="ECO:0007669"/>
    <property type="project" value="TreeGrafter"/>
</dbReference>
<dbReference type="GO" id="GO:0005793">
    <property type="term" value="C:endoplasmic reticulum-Golgi intermediate compartment"/>
    <property type="evidence" value="ECO:0007669"/>
    <property type="project" value="TreeGrafter"/>
</dbReference>
<evidence type="ECO:0000313" key="9">
    <source>
        <dbReference type="Proteomes" id="UP000191144"/>
    </source>
</evidence>
<keyword evidence="2 6" id="KW-0812">Transmembrane</keyword>
<evidence type="ECO:0000256" key="2">
    <source>
        <dbReference type="ARBA" id="ARBA00022692"/>
    </source>
</evidence>
<keyword evidence="5 6" id="KW-0472">Membrane</keyword>
<dbReference type="GO" id="GO:0000139">
    <property type="term" value="C:Golgi membrane"/>
    <property type="evidence" value="ECO:0007669"/>
    <property type="project" value="TreeGrafter"/>
</dbReference>
<evidence type="ECO:0000313" key="8">
    <source>
        <dbReference type="EMBL" id="SCU79253.1"/>
    </source>
</evidence>
<sequence>MIIKNIVQIGLLAQQALAGANSHSKAVSMNKDFSLPDLVLAEKLPNTFISGGQTVFEEGRIVLTPKASSKGSLWSQKEYALTDAFTAEWTVRSVKHKGKSVGGLAMWFISGKENDDLKLHSGPSQFDGLQLLVDNNGELGSTLRAHLNDGTKQLSSSNIYDETFGSCLLAYQDSTVPLTIRLTYSSGQNPLLKVQVDNRVCFQTRKVELPIQNYKIGITADNADNEESFELLQLEVYDGITEESMIPNANIMEQPKLLTKVINKKTGEEELVEKTALEMNGGADSISNFDLLKKMNRLEGKILANDIASLSSAIEELVQIQTVQSRKLEKVITLLTSRRTNSGKDGEDGTVIDESFKDFFKMDEKLEQLLLEQQKIREVSKQNAFGASGGPHIDEIVRKLSIWLIPLVALMMIMAYYTFRIRQEIVKTKLL</sequence>
<evidence type="ECO:0000256" key="3">
    <source>
        <dbReference type="ARBA" id="ARBA00022729"/>
    </source>
</evidence>
<keyword evidence="3" id="KW-0732">Signal</keyword>
<evidence type="ECO:0000256" key="5">
    <source>
        <dbReference type="ARBA" id="ARBA00023136"/>
    </source>
</evidence>
<dbReference type="PANTHER" id="PTHR12223">
    <property type="entry name" value="VESICULAR MANNOSE-BINDING LECTIN"/>
    <property type="match status" value="1"/>
</dbReference>
<dbReference type="InterPro" id="IPR035661">
    <property type="entry name" value="EMP46/EMP47_N"/>
</dbReference>
<dbReference type="SUPFAM" id="SSF49899">
    <property type="entry name" value="Concanavalin A-like lectins/glucanases"/>
    <property type="match status" value="1"/>
</dbReference>
<organism evidence="8 9">
    <name type="scientific">Lachancea meyersii CBS 8951</name>
    <dbReference type="NCBI Taxonomy" id="1266667"/>
    <lineage>
        <taxon>Eukaryota</taxon>
        <taxon>Fungi</taxon>
        <taxon>Dikarya</taxon>
        <taxon>Ascomycota</taxon>
        <taxon>Saccharomycotina</taxon>
        <taxon>Saccharomycetes</taxon>
        <taxon>Saccharomycetales</taxon>
        <taxon>Saccharomycetaceae</taxon>
        <taxon>Lachancea</taxon>
    </lineage>
</organism>
<proteinExistence type="predicted"/>
<dbReference type="EMBL" id="LT598483">
    <property type="protein sequence ID" value="SCU79253.1"/>
    <property type="molecule type" value="Genomic_DNA"/>
</dbReference>
<evidence type="ECO:0000256" key="6">
    <source>
        <dbReference type="SAM" id="Phobius"/>
    </source>
</evidence>
<protein>
    <submittedName>
        <fullName evidence="8">LAME_0A07932g1_1</fullName>
    </submittedName>
</protein>
<dbReference type="PANTHER" id="PTHR12223:SF28">
    <property type="entry name" value="LECTIN, MANNOSE BINDING 1 LIKE"/>
    <property type="match status" value="1"/>
</dbReference>
<dbReference type="InterPro" id="IPR005052">
    <property type="entry name" value="Lectin_leg"/>
</dbReference>
<dbReference type="PROSITE" id="PS51328">
    <property type="entry name" value="L_LECTIN_LIKE"/>
    <property type="match status" value="1"/>
</dbReference>
<dbReference type="CDD" id="cd06903">
    <property type="entry name" value="lectin_EMP46_EMP47"/>
    <property type="match status" value="1"/>
</dbReference>
<gene>
    <name evidence="8" type="ORF">LAME_0A07932G</name>
</gene>
<dbReference type="Proteomes" id="UP000191144">
    <property type="component" value="Chromosome A"/>
</dbReference>
<comment type="subcellular location">
    <subcellularLocation>
        <location evidence="1">Membrane</location>
        <topology evidence="1">Single-pass type I membrane protein</topology>
    </subcellularLocation>
</comment>
<dbReference type="AlphaFoldDB" id="A0A1G4IR80"/>
<dbReference type="InterPro" id="IPR051136">
    <property type="entry name" value="Intracellular_Lectin-GPT"/>
</dbReference>
<keyword evidence="4 6" id="KW-1133">Transmembrane helix</keyword>
<name>A0A1G4IR80_9SACH</name>